<proteinExistence type="predicted"/>
<evidence type="ECO:0000313" key="3">
    <source>
        <dbReference type="EMBL" id="QDT54714.1"/>
    </source>
</evidence>
<evidence type="ECO:0000256" key="2">
    <source>
        <dbReference type="SAM" id="Phobius"/>
    </source>
</evidence>
<evidence type="ECO:0000256" key="1">
    <source>
        <dbReference type="SAM" id="MobiDB-lite"/>
    </source>
</evidence>
<dbReference type="AlphaFoldDB" id="A0A517SF01"/>
<evidence type="ECO:0000313" key="4">
    <source>
        <dbReference type="Proteomes" id="UP000315700"/>
    </source>
</evidence>
<feature type="region of interest" description="Disordered" evidence="1">
    <location>
        <begin position="57"/>
        <end position="82"/>
    </location>
</feature>
<dbReference type="Proteomes" id="UP000315700">
    <property type="component" value="Chromosome"/>
</dbReference>
<protein>
    <submittedName>
        <fullName evidence="3">Uncharacterized protein</fullName>
    </submittedName>
</protein>
<feature type="transmembrane region" description="Helical" evidence="2">
    <location>
        <begin position="36"/>
        <end position="55"/>
    </location>
</feature>
<keyword evidence="2" id="KW-0812">Transmembrane</keyword>
<keyword evidence="4" id="KW-1185">Reference proteome</keyword>
<accession>A0A517SF01</accession>
<feature type="compositionally biased region" description="Basic and acidic residues" evidence="1">
    <location>
        <begin position="1"/>
        <end position="12"/>
    </location>
</feature>
<gene>
    <name evidence="3" type="ORF">Pan44_27490</name>
</gene>
<keyword evidence="2" id="KW-0472">Membrane</keyword>
<sequence>MFKDGLGDHGAPDSEELPTVPPIQIEKDPDINCSSLIVLLVFAVASVAWCIAMVASSRSTGSSGPGSVDMSHAHPSNYPRNR</sequence>
<keyword evidence="2" id="KW-1133">Transmembrane helix</keyword>
<feature type="region of interest" description="Disordered" evidence="1">
    <location>
        <begin position="1"/>
        <end position="25"/>
    </location>
</feature>
<name>A0A517SF01_9PLAN</name>
<dbReference type="EMBL" id="CP036271">
    <property type="protein sequence ID" value="QDT54714.1"/>
    <property type="molecule type" value="Genomic_DNA"/>
</dbReference>
<dbReference type="KEGG" id="ccos:Pan44_27490"/>
<reference evidence="3 4" key="1">
    <citation type="submission" date="2019-02" db="EMBL/GenBank/DDBJ databases">
        <title>Deep-cultivation of Planctomycetes and their phenomic and genomic characterization uncovers novel biology.</title>
        <authorList>
            <person name="Wiegand S."/>
            <person name="Jogler M."/>
            <person name="Boedeker C."/>
            <person name="Pinto D."/>
            <person name="Vollmers J."/>
            <person name="Rivas-Marin E."/>
            <person name="Kohn T."/>
            <person name="Peeters S.H."/>
            <person name="Heuer A."/>
            <person name="Rast P."/>
            <person name="Oberbeckmann S."/>
            <person name="Bunk B."/>
            <person name="Jeske O."/>
            <person name="Meyerdierks A."/>
            <person name="Storesund J.E."/>
            <person name="Kallscheuer N."/>
            <person name="Luecker S."/>
            <person name="Lage O.M."/>
            <person name="Pohl T."/>
            <person name="Merkel B.J."/>
            <person name="Hornburger P."/>
            <person name="Mueller R.-W."/>
            <person name="Bruemmer F."/>
            <person name="Labrenz M."/>
            <person name="Spormann A.M."/>
            <person name="Op den Camp H."/>
            <person name="Overmann J."/>
            <person name="Amann R."/>
            <person name="Jetten M.S.M."/>
            <person name="Mascher T."/>
            <person name="Medema M.H."/>
            <person name="Devos D.P."/>
            <person name="Kaster A.-K."/>
            <person name="Ovreas L."/>
            <person name="Rohde M."/>
            <person name="Galperin M.Y."/>
            <person name="Jogler C."/>
        </authorList>
    </citation>
    <scope>NUCLEOTIDE SEQUENCE [LARGE SCALE GENOMIC DNA]</scope>
    <source>
        <strain evidence="3 4">Pan44</strain>
    </source>
</reference>
<feature type="compositionally biased region" description="Low complexity" evidence="1">
    <location>
        <begin position="57"/>
        <end position="67"/>
    </location>
</feature>
<organism evidence="3 4">
    <name type="scientific">Caulifigura coniformis</name>
    <dbReference type="NCBI Taxonomy" id="2527983"/>
    <lineage>
        <taxon>Bacteria</taxon>
        <taxon>Pseudomonadati</taxon>
        <taxon>Planctomycetota</taxon>
        <taxon>Planctomycetia</taxon>
        <taxon>Planctomycetales</taxon>
        <taxon>Planctomycetaceae</taxon>
        <taxon>Caulifigura</taxon>
    </lineage>
</organism>
<dbReference type="InParanoid" id="A0A517SF01"/>